<dbReference type="AlphaFoldDB" id="A0A1G9XJS4"/>
<proteinExistence type="predicted"/>
<keyword evidence="2" id="KW-0808">Transferase</keyword>
<dbReference type="CDD" id="cd06223">
    <property type="entry name" value="PRTases_typeI"/>
    <property type="match status" value="1"/>
</dbReference>
<evidence type="ECO:0000313" key="2">
    <source>
        <dbReference type="EMBL" id="SDM96523.1"/>
    </source>
</evidence>
<feature type="domain" description="Phosphoribosyltransferase" evidence="1">
    <location>
        <begin position="35"/>
        <end position="156"/>
    </location>
</feature>
<dbReference type="Gene3D" id="3.40.50.2020">
    <property type="match status" value="1"/>
</dbReference>
<accession>A0A1G9XJS4</accession>
<dbReference type="PANTHER" id="PTHR43218">
    <property type="entry name" value="PHOSPHORIBOSYLTRANSFERASE-RELATED"/>
    <property type="match status" value="1"/>
</dbReference>
<dbReference type="PANTHER" id="PTHR43218:SF1">
    <property type="entry name" value="PHOSPHORIBOSYLTRANSFERASE"/>
    <property type="match status" value="1"/>
</dbReference>
<dbReference type="InterPro" id="IPR029057">
    <property type="entry name" value="PRTase-like"/>
</dbReference>
<dbReference type="Proteomes" id="UP000199309">
    <property type="component" value="Unassembled WGS sequence"/>
</dbReference>
<gene>
    <name evidence="2" type="ORF">SAMN05660299_01838</name>
</gene>
<evidence type="ECO:0000313" key="3">
    <source>
        <dbReference type="Proteomes" id="UP000199309"/>
    </source>
</evidence>
<dbReference type="RefSeq" id="WP_176762934.1">
    <property type="nucleotide sequence ID" value="NZ_FNHQ01000018.1"/>
</dbReference>
<dbReference type="GO" id="GO:0016740">
    <property type="term" value="F:transferase activity"/>
    <property type="evidence" value="ECO:0007669"/>
    <property type="project" value="UniProtKB-KW"/>
</dbReference>
<sequence length="190" mass="21586">MDQIYTVTFNHHDYPLSIHNLDDDFGIALIDLIHQPQMMRDVAVEANRYINKNIGNDIDIIVTPECRSITLVTALALMNGCEIVMLRKALKTYEENGLYWSVQCKSMTSSHPSNLFLTEEKAALMKNKRVLVLDDVASTGKTFIAIHSLLSQVEIKADFFAIFNEDSVKESNFASLPSYYFLKTLPIFTK</sequence>
<protein>
    <submittedName>
        <fullName evidence="2">Phosphoribosyl transferase domain-containing protein</fullName>
    </submittedName>
</protein>
<name>A0A1G9XJS4_9FIRM</name>
<keyword evidence="3" id="KW-1185">Reference proteome</keyword>
<dbReference type="Pfam" id="PF00156">
    <property type="entry name" value="Pribosyltran"/>
    <property type="match status" value="1"/>
</dbReference>
<reference evidence="2 3" key="1">
    <citation type="submission" date="2016-10" db="EMBL/GenBank/DDBJ databases">
        <authorList>
            <person name="de Groot N.N."/>
        </authorList>
    </citation>
    <scope>NUCLEOTIDE SEQUENCE [LARGE SCALE GENOMIC DNA]</scope>
    <source>
        <strain evidence="2 3">DSM 16981</strain>
    </source>
</reference>
<dbReference type="InterPro" id="IPR000836">
    <property type="entry name" value="PRTase_dom"/>
</dbReference>
<dbReference type="SUPFAM" id="SSF53271">
    <property type="entry name" value="PRTase-like"/>
    <property type="match status" value="1"/>
</dbReference>
<dbReference type="EMBL" id="FNHQ01000018">
    <property type="protein sequence ID" value="SDM96523.1"/>
    <property type="molecule type" value="Genomic_DNA"/>
</dbReference>
<dbReference type="STRING" id="349095.SAMN05660299_01838"/>
<organism evidence="2 3">
    <name type="scientific">Megasphaera paucivorans</name>
    <dbReference type="NCBI Taxonomy" id="349095"/>
    <lineage>
        <taxon>Bacteria</taxon>
        <taxon>Bacillati</taxon>
        <taxon>Bacillota</taxon>
        <taxon>Negativicutes</taxon>
        <taxon>Veillonellales</taxon>
        <taxon>Veillonellaceae</taxon>
        <taxon>Megasphaera</taxon>
    </lineage>
</organism>
<evidence type="ECO:0000259" key="1">
    <source>
        <dbReference type="Pfam" id="PF00156"/>
    </source>
</evidence>